<evidence type="ECO:0000313" key="2">
    <source>
        <dbReference type="Proteomes" id="UP000249453"/>
    </source>
</evidence>
<name>A0A364JVX8_9HYPH</name>
<accession>A0A364JVX8</accession>
<dbReference type="AlphaFoldDB" id="A0A364JVX8"/>
<dbReference type="EMBL" id="QLMK01000005">
    <property type="protein sequence ID" value="RAK29117.1"/>
    <property type="molecule type" value="Genomic_DNA"/>
</dbReference>
<proteinExistence type="predicted"/>
<keyword evidence="2" id="KW-1185">Reference proteome</keyword>
<comment type="caution">
    <text evidence="1">The sequence shown here is derived from an EMBL/GenBank/DDBJ whole genome shotgun (WGS) entry which is preliminary data.</text>
</comment>
<gene>
    <name evidence="1" type="ORF">C7374_105168</name>
</gene>
<evidence type="ECO:0000313" key="1">
    <source>
        <dbReference type="EMBL" id="RAK29117.1"/>
    </source>
</evidence>
<organism evidence="1 2">
    <name type="scientific">Falsochrobactrum ovis</name>
    <dbReference type="NCBI Taxonomy" id="1293442"/>
    <lineage>
        <taxon>Bacteria</taxon>
        <taxon>Pseudomonadati</taxon>
        <taxon>Pseudomonadota</taxon>
        <taxon>Alphaproteobacteria</taxon>
        <taxon>Hyphomicrobiales</taxon>
        <taxon>Brucellaceae</taxon>
        <taxon>Falsochrobactrum</taxon>
    </lineage>
</organism>
<sequence>MAYIEFDPYDYIDEITTKQLVRELEGRRADGDSDAHTDRAWREWVMLAELIAEGRKSDALDLLARLAPVEINPITTINCVQMRMAVHHA</sequence>
<protein>
    <submittedName>
        <fullName evidence="1">Uncharacterized protein</fullName>
    </submittedName>
</protein>
<dbReference type="Proteomes" id="UP000249453">
    <property type="component" value="Unassembled WGS sequence"/>
</dbReference>
<reference evidence="1 2" key="1">
    <citation type="submission" date="2018-06" db="EMBL/GenBank/DDBJ databases">
        <title>Genomic Encyclopedia of Type Strains, Phase IV (KMG-IV): sequencing the most valuable type-strain genomes for metagenomic binning, comparative biology and taxonomic classification.</title>
        <authorList>
            <person name="Goeker M."/>
        </authorList>
    </citation>
    <scope>NUCLEOTIDE SEQUENCE [LARGE SCALE GENOMIC DNA]</scope>
    <source>
        <strain evidence="1 2">DSM 26720</strain>
    </source>
</reference>
<dbReference type="RefSeq" id="WP_111575273.1">
    <property type="nucleotide sequence ID" value="NZ_JBHEEY010000004.1"/>
</dbReference>